<dbReference type="Proteomes" id="UP000032749">
    <property type="component" value="Chromosome"/>
</dbReference>
<evidence type="ECO:0000313" key="2">
    <source>
        <dbReference type="Proteomes" id="UP000032749"/>
    </source>
</evidence>
<evidence type="ECO:0000313" key="1">
    <source>
        <dbReference type="EMBL" id="CCK76824.1"/>
    </source>
</evidence>
<protein>
    <submittedName>
        <fullName evidence="1">Uncharacterized protein</fullName>
    </submittedName>
</protein>
<dbReference type="AlphaFoldDB" id="R4YUM1"/>
<dbReference type="EMBL" id="FO203512">
    <property type="protein sequence ID" value="CCK76824.1"/>
    <property type="molecule type" value="Genomic_DNA"/>
</dbReference>
<keyword evidence="2" id="KW-1185">Reference proteome</keyword>
<name>R4YUM1_OLEAN</name>
<dbReference type="HOGENOM" id="CLU_1979278_0_0_6"/>
<reference evidence="1 2" key="1">
    <citation type="journal article" date="2013" name="Nat. Commun.">
        <title>Genome sequence and functional genomic analysis of the oil-degrading bacterium Oleispira antarctica.</title>
        <authorList>
            <person name="Kube M."/>
            <person name="Chernikova T.N."/>
            <person name="Al-Ramahi Y."/>
            <person name="Beloqui A."/>
            <person name="Lopez-Cortez N."/>
            <person name="Guazzaroni M.E."/>
            <person name="Heipieper H.J."/>
            <person name="Klages S."/>
            <person name="Kotsyurbenko O.R."/>
            <person name="Langer I."/>
            <person name="Nechitaylo T.Y."/>
            <person name="Lunsdorf H."/>
            <person name="Fernandez M."/>
            <person name="Juarez S."/>
            <person name="Ciordia S."/>
            <person name="Singer A."/>
            <person name="Kagan O."/>
            <person name="Egorova O."/>
            <person name="Petit P.A."/>
            <person name="Stogios P."/>
            <person name="Kim Y."/>
            <person name="Tchigvintsev A."/>
            <person name="Flick R."/>
            <person name="Denaro R."/>
            <person name="Genovese M."/>
            <person name="Albar J.P."/>
            <person name="Reva O.N."/>
            <person name="Martinez-Gomariz M."/>
            <person name="Tran H."/>
            <person name="Ferrer M."/>
            <person name="Savchenko A."/>
            <person name="Yakunin A.F."/>
            <person name="Yakimov M.M."/>
            <person name="Golyshina O.V."/>
            <person name="Reinhardt R."/>
            <person name="Golyshin P.N."/>
        </authorList>
    </citation>
    <scope>NUCLEOTIDE SEQUENCE [LARGE SCALE GENOMIC DNA]</scope>
</reference>
<sequence>MDEPGRIGLTVEAAAQLDDLLADLNPQEGEEGIKLIKFDLYRLAVALGIKKGLRPPVLGGKSNTSFRVSELDDGGVLYAAVECAGLVDAGMPIYEYIERLAEQGIREFYDENLKTGQLPFEKIFSN</sequence>
<organism evidence="1 2">
    <name type="scientific">Oleispira antarctica RB-8</name>
    <dbReference type="NCBI Taxonomy" id="698738"/>
    <lineage>
        <taxon>Bacteria</taxon>
        <taxon>Pseudomonadati</taxon>
        <taxon>Pseudomonadota</taxon>
        <taxon>Gammaproteobacteria</taxon>
        <taxon>Oceanospirillales</taxon>
        <taxon>Oceanospirillaceae</taxon>
        <taxon>Oleispira</taxon>
    </lineage>
</organism>
<dbReference type="STRING" id="698738.OLEAN_C26480"/>
<accession>R4YUM1</accession>
<gene>
    <name evidence="1" type="ORF">OLEAN_C26480</name>
</gene>
<dbReference type="KEGG" id="oai:OLEAN_C26480"/>
<dbReference type="OrthoDB" id="7063253at2"/>
<proteinExistence type="predicted"/>